<keyword evidence="2" id="KW-1185">Reference proteome</keyword>
<proteinExistence type="predicted"/>
<sequence length="162" mass="19138">MLPFLVFLASSYFYVPDESEKQKFIQYVLNENGMYPQQKEWLINRIDNENDADCVLEKSTADIIYTLNQYFKVLEGDVNKTCSVISHLKDPTKQEYFEKTAGEHMLKILVSIRKISRLIRKLEARNNEIEFRKYFTSAMKSLIEQPKVDSKSKHQKKDDDKI</sequence>
<reference evidence="1 2" key="1">
    <citation type="submission" date="2024-04" db="EMBL/GenBank/DDBJ databases">
        <title>Tritrichomonas musculus Genome.</title>
        <authorList>
            <person name="Alves-Ferreira E."/>
            <person name="Grigg M."/>
            <person name="Lorenzi H."/>
            <person name="Galac M."/>
        </authorList>
    </citation>
    <scope>NUCLEOTIDE SEQUENCE [LARGE SCALE GENOMIC DNA]</scope>
    <source>
        <strain evidence="1 2">EAF2021</strain>
    </source>
</reference>
<evidence type="ECO:0000313" key="2">
    <source>
        <dbReference type="Proteomes" id="UP001470230"/>
    </source>
</evidence>
<name>A0ABR2L951_9EUKA</name>
<protein>
    <submittedName>
        <fullName evidence="1">Uncharacterized protein</fullName>
    </submittedName>
</protein>
<evidence type="ECO:0000313" key="1">
    <source>
        <dbReference type="EMBL" id="KAK8899267.1"/>
    </source>
</evidence>
<accession>A0ABR2L951</accession>
<organism evidence="1 2">
    <name type="scientific">Tritrichomonas musculus</name>
    <dbReference type="NCBI Taxonomy" id="1915356"/>
    <lineage>
        <taxon>Eukaryota</taxon>
        <taxon>Metamonada</taxon>
        <taxon>Parabasalia</taxon>
        <taxon>Tritrichomonadida</taxon>
        <taxon>Tritrichomonadidae</taxon>
        <taxon>Tritrichomonas</taxon>
    </lineage>
</organism>
<dbReference type="EMBL" id="JAPFFF010000001">
    <property type="protein sequence ID" value="KAK8899267.1"/>
    <property type="molecule type" value="Genomic_DNA"/>
</dbReference>
<dbReference type="Proteomes" id="UP001470230">
    <property type="component" value="Unassembled WGS sequence"/>
</dbReference>
<gene>
    <name evidence="1" type="ORF">M9Y10_001578</name>
</gene>
<comment type="caution">
    <text evidence="1">The sequence shown here is derived from an EMBL/GenBank/DDBJ whole genome shotgun (WGS) entry which is preliminary data.</text>
</comment>